<feature type="region of interest" description="Disordered" evidence="1">
    <location>
        <begin position="32"/>
        <end position="66"/>
    </location>
</feature>
<keyword evidence="2" id="KW-0732">Signal</keyword>
<reference evidence="3 4" key="1">
    <citation type="journal article" date="2016" name="Mol. Biol. Evol.">
        <title>Comparative Genomics of Early-Diverging Mushroom-Forming Fungi Provides Insights into the Origins of Lignocellulose Decay Capabilities.</title>
        <authorList>
            <person name="Nagy L.G."/>
            <person name="Riley R."/>
            <person name="Tritt A."/>
            <person name="Adam C."/>
            <person name="Daum C."/>
            <person name="Floudas D."/>
            <person name="Sun H."/>
            <person name="Yadav J.S."/>
            <person name="Pangilinan J."/>
            <person name="Larsson K.H."/>
            <person name="Matsuura K."/>
            <person name="Barry K."/>
            <person name="Labutti K."/>
            <person name="Kuo R."/>
            <person name="Ohm R.A."/>
            <person name="Bhattacharya S.S."/>
            <person name="Shirouzu T."/>
            <person name="Yoshinaga Y."/>
            <person name="Martin F.M."/>
            <person name="Grigoriev I.V."/>
            <person name="Hibbett D.S."/>
        </authorList>
    </citation>
    <scope>NUCLEOTIDE SEQUENCE [LARGE SCALE GENOMIC DNA]</scope>
    <source>
        <strain evidence="3 4">HHB12029</strain>
    </source>
</reference>
<evidence type="ECO:0000256" key="2">
    <source>
        <dbReference type="SAM" id="SignalP"/>
    </source>
</evidence>
<feature type="region of interest" description="Disordered" evidence="1">
    <location>
        <begin position="348"/>
        <end position="382"/>
    </location>
</feature>
<feature type="chain" id="PRO_5007861775" evidence="2">
    <location>
        <begin position="28"/>
        <end position="382"/>
    </location>
</feature>
<accession>A0A165LMK1</accession>
<dbReference type="OrthoDB" id="10593368at2759"/>
<gene>
    <name evidence="3" type="ORF">EXIGLDRAFT_763925</name>
</gene>
<feature type="compositionally biased region" description="Pro residues" evidence="1">
    <location>
        <begin position="46"/>
        <end position="55"/>
    </location>
</feature>
<proteinExistence type="predicted"/>
<name>A0A165LMK1_EXIGL</name>
<feature type="signal peptide" evidence="2">
    <location>
        <begin position="1"/>
        <end position="27"/>
    </location>
</feature>
<evidence type="ECO:0000313" key="3">
    <source>
        <dbReference type="EMBL" id="KZV98061.1"/>
    </source>
</evidence>
<protein>
    <submittedName>
        <fullName evidence="3">Uncharacterized protein</fullName>
    </submittedName>
</protein>
<sequence length="382" mass="43317">MTRILRFPTFLLAIGWILLLFAHVALATDEHNNDRPTADDNDDAPAPRPVTPPGPEPEHARRQVQEHQIDADDGLHQQQSWMITDYAPFSLYPDVGRYYVRRWTSATTSWISPNCPASSLPSPPSRFGPSACACPGPSGAPESVYGQMEIEHLWTWCADWRDLPGRDTGFQRLFIPDIWNGQGPCPRFTQKSVLHRMPDRVVQVGNWFRIDPIPRADMEAQEDLDNALVPALFKANEISRLPALDRSVFQGAASHQLLFEAWASWAQSVLERRGYVVLELVWNLAHSWLTLGRSDLWVRMRESRYFGSGPLGAWFNFTLESAGTIRRLIRLGVPVYYRWDEGEHGGRPELANLRPQAPPRDESQGVIMPPLSPHRGGRGERF</sequence>
<dbReference type="EMBL" id="KV425923">
    <property type="protein sequence ID" value="KZV98061.1"/>
    <property type="molecule type" value="Genomic_DNA"/>
</dbReference>
<dbReference type="InParanoid" id="A0A165LMK1"/>
<evidence type="ECO:0000256" key="1">
    <source>
        <dbReference type="SAM" id="MobiDB-lite"/>
    </source>
</evidence>
<feature type="compositionally biased region" description="Basic and acidic residues" evidence="1">
    <location>
        <begin position="56"/>
        <end position="66"/>
    </location>
</feature>
<evidence type="ECO:0000313" key="4">
    <source>
        <dbReference type="Proteomes" id="UP000077266"/>
    </source>
</evidence>
<keyword evidence="4" id="KW-1185">Reference proteome</keyword>
<organism evidence="3 4">
    <name type="scientific">Exidia glandulosa HHB12029</name>
    <dbReference type="NCBI Taxonomy" id="1314781"/>
    <lineage>
        <taxon>Eukaryota</taxon>
        <taxon>Fungi</taxon>
        <taxon>Dikarya</taxon>
        <taxon>Basidiomycota</taxon>
        <taxon>Agaricomycotina</taxon>
        <taxon>Agaricomycetes</taxon>
        <taxon>Auriculariales</taxon>
        <taxon>Exidiaceae</taxon>
        <taxon>Exidia</taxon>
    </lineage>
</organism>
<dbReference type="Proteomes" id="UP000077266">
    <property type="component" value="Unassembled WGS sequence"/>
</dbReference>
<dbReference type="AlphaFoldDB" id="A0A165LMK1"/>